<feature type="coiled-coil region" evidence="1">
    <location>
        <begin position="5"/>
        <end position="39"/>
    </location>
</feature>
<name>A0A9W4XC98_9GLOM</name>
<organism evidence="2 3">
    <name type="scientific">Funneliformis geosporum</name>
    <dbReference type="NCBI Taxonomy" id="1117311"/>
    <lineage>
        <taxon>Eukaryota</taxon>
        <taxon>Fungi</taxon>
        <taxon>Fungi incertae sedis</taxon>
        <taxon>Mucoromycota</taxon>
        <taxon>Glomeromycotina</taxon>
        <taxon>Glomeromycetes</taxon>
        <taxon>Glomerales</taxon>
        <taxon>Glomeraceae</taxon>
        <taxon>Funneliformis</taxon>
    </lineage>
</organism>
<evidence type="ECO:0000313" key="3">
    <source>
        <dbReference type="Proteomes" id="UP001153678"/>
    </source>
</evidence>
<evidence type="ECO:0000256" key="1">
    <source>
        <dbReference type="SAM" id="Coils"/>
    </source>
</evidence>
<dbReference type="EMBL" id="CAMKVN010026502">
    <property type="protein sequence ID" value="CAI2201100.1"/>
    <property type="molecule type" value="Genomic_DNA"/>
</dbReference>
<dbReference type="AlphaFoldDB" id="A0A9W4XC98"/>
<evidence type="ECO:0000313" key="2">
    <source>
        <dbReference type="EMBL" id="CAI2201100.1"/>
    </source>
</evidence>
<proteinExistence type="predicted"/>
<gene>
    <name evidence="2" type="ORF">FWILDA_LOCUS19897</name>
</gene>
<protein>
    <submittedName>
        <fullName evidence="2">12246_t:CDS:1</fullName>
    </submittedName>
</protein>
<sequence>LKEEVEKQSEEEDKKDAKIDNLKKQVKLLRNKLKNLREKQKSTPQPEIVQNPLVLLAHQNQLDSTFSNPDLLDYPMCLTDKELENETLPGNEFVLPEHGSASSISSCG</sequence>
<keyword evidence="3" id="KW-1185">Reference proteome</keyword>
<keyword evidence="1" id="KW-0175">Coiled coil</keyword>
<feature type="non-terminal residue" evidence="2">
    <location>
        <position position="1"/>
    </location>
</feature>
<comment type="caution">
    <text evidence="2">The sequence shown here is derived from an EMBL/GenBank/DDBJ whole genome shotgun (WGS) entry which is preliminary data.</text>
</comment>
<feature type="non-terminal residue" evidence="2">
    <location>
        <position position="108"/>
    </location>
</feature>
<accession>A0A9W4XC98</accession>
<reference evidence="2" key="1">
    <citation type="submission" date="2022-08" db="EMBL/GenBank/DDBJ databases">
        <authorList>
            <person name="Kallberg Y."/>
            <person name="Tangrot J."/>
            <person name="Rosling A."/>
        </authorList>
    </citation>
    <scope>NUCLEOTIDE SEQUENCE</scope>
    <source>
        <strain evidence="2">Wild A</strain>
    </source>
</reference>
<dbReference type="Proteomes" id="UP001153678">
    <property type="component" value="Unassembled WGS sequence"/>
</dbReference>